<feature type="transmembrane region" description="Helical" evidence="1">
    <location>
        <begin position="27"/>
        <end position="45"/>
    </location>
</feature>
<keyword evidence="1" id="KW-0472">Membrane</keyword>
<dbReference type="AlphaFoldDB" id="A0AAN7H352"/>
<keyword evidence="4" id="KW-1185">Reference proteome</keyword>
<feature type="signal peptide" evidence="2">
    <location>
        <begin position="1"/>
        <end position="20"/>
    </location>
</feature>
<name>A0AAN7H352_9PEZI</name>
<feature type="chain" id="PRO_5043016339" evidence="2">
    <location>
        <begin position="21"/>
        <end position="71"/>
    </location>
</feature>
<evidence type="ECO:0000313" key="4">
    <source>
        <dbReference type="Proteomes" id="UP001301958"/>
    </source>
</evidence>
<evidence type="ECO:0000256" key="2">
    <source>
        <dbReference type="SAM" id="SignalP"/>
    </source>
</evidence>
<accession>A0AAN7H352</accession>
<dbReference type="Proteomes" id="UP001301958">
    <property type="component" value="Unassembled WGS sequence"/>
</dbReference>
<organism evidence="3 4">
    <name type="scientific">Podospora fimiseda</name>
    <dbReference type="NCBI Taxonomy" id="252190"/>
    <lineage>
        <taxon>Eukaryota</taxon>
        <taxon>Fungi</taxon>
        <taxon>Dikarya</taxon>
        <taxon>Ascomycota</taxon>
        <taxon>Pezizomycotina</taxon>
        <taxon>Sordariomycetes</taxon>
        <taxon>Sordariomycetidae</taxon>
        <taxon>Sordariales</taxon>
        <taxon>Podosporaceae</taxon>
        <taxon>Podospora</taxon>
    </lineage>
</organism>
<gene>
    <name evidence="3" type="ORF">QBC38DRAFT_97971</name>
</gene>
<dbReference type="EMBL" id="MU865306">
    <property type="protein sequence ID" value="KAK4229622.1"/>
    <property type="molecule type" value="Genomic_DNA"/>
</dbReference>
<evidence type="ECO:0000256" key="1">
    <source>
        <dbReference type="SAM" id="Phobius"/>
    </source>
</evidence>
<proteinExistence type="predicted"/>
<reference evidence="3" key="1">
    <citation type="journal article" date="2023" name="Mol. Phylogenet. Evol.">
        <title>Genome-scale phylogeny and comparative genomics of the fungal order Sordariales.</title>
        <authorList>
            <person name="Hensen N."/>
            <person name="Bonometti L."/>
            <person name="Westerberg I."/>
            <person name="Brannstrom I.O."/>
            <person name="Guillou S."/>
            <person name="Cros-Aarteil S."/>
            <person name="Calhoun S."/>
            <person name="Haridas S."/>
            <person name="Kuo A."/>
            <person name="Mondo S."/>
            <person name="Pangilinan J."/>
            <person name="Riley R."/>
            <person name="LaButti K."/>
            <person name="Andreopoulos B."/>
            <person name="Lipzen A."/>
            <person name="Chen C."/>
            <person name="Yan M."/>
            <person name="Daum C."/>
            <person name="Ng V."/>
            <person name="Clum A."/>
            <person name="Steindorff A."/>
            <person name="Ohm R.A."/>
            <person name="Martin F."/>
            <person name="Silar P."/>
            <person name="Natvig D.O."/>
            <person name="Lalanne C."/>
            <person name="Gautier V."/>
            <person name="Ament-Velasquez S.L."/>
            <person name="Kruys A."/>
            <person name="Hutchinson M.I."/>
            <person name="Powell A.J."/>
            <person name="Barry K."/>
            <person name="Miller A.N."/>
            <person name="Grigoriev I.V."/>
            <person name="Debuchy R."/>
            <person name="Gladieux P."/>
            <person name="Hiltunen Thoren M."/>
            <person name="Johannesson H."/>
        </authorList>
    </citation>
    <scope>NUCLEOTIDE SEQUENCE</scope>
    <source>
        <strain evidence="3">CBS 990.96</strain>
    </source>
</reference>
<reference evidence="3" key="2">
    <citation type="submission" date="2023-05" db="EMBL/GenBank/DDBJ databases">
        <authorList>
            <consortium name="Lawrence Berkeley National Laboratory"/>
            <person name="Steindorff A."/>
            <person name="Hensen N."/>
            <person name="Bonometti L."/>
            <person name="Westerberg I."/>
            <person name="Brannstrom I.O."/>
            <person name="Guillou S."/>
            <person name="Cros-Aarteil S."/>
            <person name="Calhoun S."/>
            <person name="Haridas S."/>
            <person name="Kuo A."/>
            <person name="Mondo S."/>
            <person name="Pangilinan J."/>
            <person name="Riley R."/>
            <person name="Labutti K."/>
            <person name="Andreopoulos B."/>
            <person name="Lipzen A."/>
            <person name="Chen C."/>
            <person name="Yanf M."/>
            <person name="Daum C."/>
            <person name="Ng V."/>
            <person name="Clum A."/>
            <person name="Ohm R."/>
            <person name="Martin F."/>
            <person name="Silar P."/>
            <person name="Natvig D."/>
            <person name="Lalanne C."/>
            <person name="Gautier V."/>
            <person name="Ament-Velasquez S.L."/>
            <person name="Kruys A."/>
            <person name="Hutchinson M.I."/>
            <person name="Powell A.J."/>
            <person name="Barry K."/>
            <person name="Miller A.N."/>
            <person name="Grigoriev I.V."/>
            <person name="Debuchy R."/>
            <person name="Gladieux P."/>
            <person name="Thoren M.H."/>
            <person name="Johannesson H."/>
        </authorList>
    </citation>
    <scope>NUCLEOTIDE SEQUENCE</scope>
    <source>
        <strain evidence="3">CBS 990.96</strain>
    </source>
</reference>
<sequence length="71" mass="8663">MLSFFLLFIVLLLLLPTIPPLREFLNFWNNDLLLFFSLGNFFFYVTRRYSFLHDTIIDPWRNDSLSFTCNY</sequence>
<comment type="caution">
    <text evidence="3">The sequence shown here is derived from an EMBL/GenBank/DDBJ whole genome shotgun (WGS) entry which is preliminary data.</text>
</comment>
<protein>
    <submittedName>
        <fullName evidence="3">Uncharacterized protein</fullName>
    </submittedName>
</protein>
<keyword evidence="1" id="KW-1133">Transmembrane helix</keyword>
<evidence type="ECO:0000313" key="3">
    <source>
        <dbReference type="EMBL" id="KAK4229622.1"/>
    </source>
</evidence>
<keyword evidence="1" id="KW-0812">Transmembrane</keyword>
<keyword evidence="2" id="KW-0732">Signal</keyword>